<protein>
    <submittedName>
        <fullName evidence="1">N-acetylmuramoyl-L-alanine amidase</fullName>
    </submittedName>
</protein>
<keyword evidence="2" id="KW-1185">Reference proteome</keyword>
<reference evidence="1 2" key="1">
    <citation type="journal article" date="2014" name="Genome Announc.">
        <title>Draft Genome Sequences of Three Alkaliphilic Bacillus Strains, Bacillus wakoensis JCM 9140T, Bacillus akibai JCM 9157T, and Bacillus hemicellulosilyticus JCM 9152T.</title>
        <authorList>
            <person name="Yuki M."/>
            <person name="Oshima K."/>
            <person name="Suda W."/>
            <person name="Oshida Y."/>
            <person name="Kitamura K."/>
            <person name="Iida T."/>
            <person name="Hattori M."/>
            <person name="Ohkuma M."/>
        </authorList>
    </citation>
    <scope>NUCLEOTIDE SEQUENCE [LARGE SCALE GENOMIC DNA]</scope>
    <source>
        <strain evidence="1 2">JCM 9157</strain>
    </source>
</reference>
<gene>
    <name evidence="1" type="ORF">JCM9157_2941</name>
</gene>
<dbReference type="AlphaFoldDB" id="W4QWV7"/>
<dbReference type="STRING" id="1236973.JCM9157_2941"/>
<dbReference type="eggNOG" id="COG2247">
    <property type="taxonomic scope" value="Bacteria"/>
</dbReference>
<dbReference type="EMBL" id="BAUV01000023">
    <property type="protein sequence ID" value="GAE35804.1"/>
    <property type="molecule type" value="Genomic_DNA"/>
</dbReference>
<evidence type="ECO:0000313" key="2">
    <source>
        <dbReference type="Proteomes" id="UP000018896"/>
    </source>
</evidence>
<dbReference type="Pfam" id="PF04122">
    <property type="entry name" value="CW_binding_2"/>
    <property type="match status" value="2"/>
</dbReference>
<accession>W4QWV7</accession>
<dbReference type="InterPro" id="IPR007253">
    <property type="entry name" value="Cell_wall-bd_2"/>
</dbReference>
<sequence length="227" mass="25111">MPKEIYIAGGTAAISAAIEREIRAMGFSVKRIGGQNRFDTAVQIATEVGVANQIFLTTANEQSPDALSIAPYAGLKQIPILLTRRDQLSKTVVDFIVRNNINHVTLIGGTQAISDQIREQLSALNVRTIERISGDTRFGTSVKIAERYASDFDFSNISIASGRSFIDALPGSPYASMQKAPILLTDRTRLPMEVRSWMEQQRLSRTTFTFLGGYGVITDEVRKEFLY</sequence>
<dbReference type="PANTHER" id="PTHR30032">
    <property type="entry name" value="N-ACETYLMURAMOYL-L-ALANINE AMIDASE-RELATED"/>
    <property type="match status" value="1"/>
</dbReference>
<dbReference type="Proteomes" id="UP000018896">
    <property type="component" value="Unassembled WGS sequence"/>
</dbReference>
<dbReference type="OrthoDB" id="9794671at2"/>
<comment type="caution">
    <text evidence="1">The sequence shown here is derived from an EMBL/GenBank/DDBJ whole genome shotgun (WGS) entry which is preliminary data.</text>
</comment>
<evidence type="ECO:0000313" key="1">
    <source>
        <dbReference type="EMBL" id="GAE35804.1"/>
    </source>
</evidence>
<dbReference type="Gene3D" id="3.40.50.12090">
    <property type="match status" value="1"/>
</dbReference>
<dbReference type="RefSeq" id="WP_052013139.1">
    <property type="nucleotide sequence ID" value="NZ_BAUV01000023.1"/>
</dbReference>
<dbReference type="PANTHER" id="PTHR30032:SF8">
    <property type="entry name" value="GERMINATION-SPECIFIC N-ACETYLMURAMOYL-L-ALANINE AMIDASE"/>
    <property type="match status" value="1"/>
</dbReference>
<dbReference type="InterPro" id="IPR051922">
    <property type="entry name" value="Bact_Sporulation_Assoc"/>
</dbReference>
<name>W4QWV7_HALA3</name>
<organism evidence="1 2">
    <name type="scientific">Halalkalibacter akibai (strain ATCC 43226 / DSM 21942 / CIP 109018 / JCM 9157 / 1139)</name>
    <name type="common">Bacillus akibai</name>
    <dbReference type="NCBI Taxonomy" id="1236973"/>
    <lineage>
        <taxon>Bacteria</taxon>
        <taxon>Bacillati</taxon>
        <taxon>Bacillota</taxon>
        <taxon>Bacilli</taxon>
        <taxon>Bacillales</taxon>
        <taxon>Bacillaceae</taxon>
        <taxon>Halalkalibacter</taxon>
    </lineage>
</organism>
<proteinExistence type="predicted"/>